<reference evidence="3" key="1">
    <citation type="submission" date="2017-03" db="EMBL/GenBank/DDBJ databases">
        <authorList>
            <person name="Monnet C."/>
        </authorList>
    </citation>
    <scope>NUCLEOTIDE SEQUENCE [LARGE SCALE GENOMIC DNA]</scope>
    <source>
        <strain evidence="3">CIP 102111</strain>
    </source>
</reference>
<dbReference type="Proteomes" id="UP000234333">
    <property type="component" value="Unassembled WGS sequence"/>
</dbReference>
<feature type="compositionally biased region" description="Basic and acidic residues" evidence="1">
    <location>
        <begin position="16"/>
        <end position="26"/>
    </location>
</feature>
<dbReference type="InterPro" id="IPR007814">
    <property type="entry name" value="PaaA_PaaC"/>
</dbReference>
<keyword evidence="2" id="KW-0560">Oxidoreductase</keyword>
<sequence>MTTPNAASANESNAPEVHEPTAEHDEHENAYSGLLVNDAHWAFGTDFEDPLAGVDTTVPDGVDPSELAQYCLMLGDDALVFSQRISEWCSNAPDLEEDIALANISLDLLGQARLLLARAAAADPALVPQLPEGSPVPDEDRLAFFREDMDFRNVRLAEVPNGDFAEAVAKILIYSTWRLALFERLTASRDSVLSAIAAKGVKEMSYHRDFAGRWVVTLAQGTEESRARLLTALSGLWPLWSELFETHPIEASVAEAGIGVDPAEVADEAGVILDQVFAAAGLDRPEAGALAGVRGKKGRDGLHTEALSRMLAEMQVVARAHPQGQW</sequence>
<dbReference type="GO" id="GO:0005829">
    <property type="term" value="C:cytosol"/>
    <property type="evidence" value="ECO:0007669"/>
    <property type="project" value="TreeGrafter"/>
</dbReference>
<dbReference type="SUPFAM" id="SSF47240">
    <property type="entry name" value="Ferritin-like"/>
    <property type="match status" value="1"/>
</dbReference>
<evidence type="ECO:0000313" key="2">
    <source>
        <dbReference type="EMBL" id="SMX84877.1"/>
    </source>
</evidence>
<gene>
    <name evidence="2" type="ORF">BC102111_02072</name>
</gene>
<protein>
    <submittedName>
        <fullName evidence="2">Ring-1,2-phenylacetyl-CoA epoxidase subunit PaaC</fullName>
        <ecNumber evidence="2">1.14.13.149</ecNumber>
    </submittedName>
</protein>
<name>A0A2H1JBK3_9MICO</name>
<dbReference type="InterPro" id="IPR011882">
    <property type="entry name" value="PaaC"/>
</dbReference>
<organism evidence="2 3">
    <name type="scientific">Brevibacterium casei CIP 102111</name>
    <dbReference type="NCBI Taxonomy" id="1255625"/>
    <lineage>
        <taxon>Bacteria</taxon>
        <taxon>Bacillati</taxon>
        <taxon>Actinomycetota</taxon>
        <taxon>Actinomycetes</taxon>
        <taxon>Micrococcales</taxon>
        <taxon>Brevibacteriaceae</taxon>
        <taxon>Brevibacterium</taxon>
    </lineage>
</organism>
<dbReference type="InterPro" id="IPR009078">
    <property type="entry name" value="Ferritin-like_SF"/>
</dbReference>
<evidence type="ECO:0000256" key="1">
    <source>
        <dbReference type="SAM" id="MobiDB-lite"/>
    </source>
</evidence>
<dbReference type="PANTHER" id="PTHR30458">
    <property type="entry name" value="PHENYLACETIC ACID DEGRADATION PROTEIN PAA"/>
    <property type="match status" value="1"/>
</dbReference>
<dbReference type="Gene3D" id="1.20.1260.10">
    <property type="match status" value="1"/>
</dbReference>
<dbReference type="GeneID" id="99774684"/>
<dbReference type="AlphaFoldDB" id="A0A2H1JBK3"/>
<dbReference type="NCBIfam" id="TIGR02158">
    <property type="entry name" value="PA_CoA_Oxy3"/>
    <property type="match status" value="1"/>
</dbReference>
<proteinExistence type="predicted"/>
<evidence type="ECO:0000313" key="3">
    <source>
        <dbReference type="Proteomes" id="UP000234333"/>
    </source>
</evidence>
<dbReference type="GO" id="GO:0010124">
    <property type="term" value="P:phenylacetate catabolic process"/>
    <property type="evidence" value="ECO:0007669"/>
    <property type="project" value="InterPro"/>
</dbReference>
<dbReference type="EC" id="1.14.13.149" evidence="2"/>
<feature type="compositionally biased region" description="Low complexity" evidence="1">
    <location>
        <begin position="1"/>
        <end position="15"/>
    </location>
</feature>
<dbReference type="GO" id="GO:0097266">
    <property type="term" value="F:phenylacetyl-CoA 1,2-epoxidase activity"/>
    <property type="evidence" value="ECO:0007669"/>
    <property type="project" value="UniProtKB-EC"/>
</dbReference>
<feature type="region of interest" description="Disordered" evidence="1">
    <location>
        <begin position="1"/>
        <end position="26"/>
    </location>
</feature>
<dbReference type="RefSeq" id="WP_101624275.1">
    <property type="nucleotide sequence ID" value="NZ_FXZC01000004.1"/>
</dbReference>
<dbReference type="PANTHER" id="PTHR30458:SF0">
    <property type="entry name" value="1,2-PHENYLACETYL-COA EPOXIDASE, SUBUNIT C"/>
    <property type="match status" value="1"/>
</dbReference>
<dbReference type="InterPro" id="IPR052703">
    <property type="entry name" value="Aromatic_CoA_ox/epox"/>
</dbReference>
<accession>A0A2H1JBK3</accession>
<dbReference type="Pfam" id="PF05138">
    <property type="entry name" value="PaaA_PaaC"/>
    <property type="match status" value="1"/>
</dbReference>
<dbReference type="EMBL" id="FXZC01000004">
    <property type="protein sequence ID" value="SMX84877.1"/>
    <property type="molecule type" value="Genomic_DNA"/>
</dbReference>
<dbReference type="InterPro" id="IPR012347">
    <property type="entry name" value="Ferritin-like"/>
</dbReference>